<dbReference type="EMBL" id="MU842936">
    <property type="protein sequence ID" value="KAK2025485.1"/>
    <property type="molecule type" value="Genomic_DNA"/>
</dbReference>
<comment type="caution">
    <text evidence="2">The sequence shown here is derived from an EMBL/GenBank/DDBJ whole genome shotgun (WGS) entry which is preliminary data.</text>
</comment>
<dbReference type="PANTHER" id="PTHR42070">
    <property type="entry name" value="FILAMENT ASSOCIATED PROTEIN, PUTATIVE (AFU_ORTHOLOGUE AFUA_8G06630)-RELATED"/>
    <property type="match status" value="1"/>
</dbReference>
<evidence type="ECO:0008006" key="4">
    <source>
        <dbReference type="Google" id="ProtNLM"/>
    </source>
</evidence>
<dbReference type="PANTHER" id="PTHR42070:SF1">
    <property type="entry name" value="FILAMENT ASSOCIATED PROTEIN, PUTATIVE (AFU_ORTHOLOGUE AFUA_8G06630)-RELATED"/>
    <property type="match status" value="1"/>
</dbReference>
<feature type="region of interest" description="Disordered" evidence="1">
    <location>
        <begin position="203"/>
        <end position="226"/>
    </location>
</feature>
<reference evidence="2" key="1">
    <citation type="submission" date="2021-06" db="EMBL/GenBank/DDBJ databases">
        <title>Comparative genomics, transcriptomics and evolutionary studies reveal genomic signatures of adaptation to plant cell wall in hemibiotrophic fungi.</title>
        <authorList>
            <consortium name="DOE Joint Genome Institute"/>
            <person name="Baroncelli R."/>
            <person name="Diaz J.F."/>
            <person name="Benocci T."/>
            <person name="Peng M."/>
            <person name="Battaglia E."/>
            <person name="Haridas S."/>
            <person name="Andreopoulos W."/>
            <person name="Labutti K."/>
            <person name="Pangilinan J."/>
            <person name="Floch G.L."/>
            <person name="Makela M.R."/>
            <person name="Henrissat B."/>
            <person name="Grigoriev I.V."/>
            <person name="Crouch J.A."/>
            <person name="De Vries R.P."/>
            <person name="Sukno S.A."/>
            <person name="Thon M.R."/>
        </authorList>
    </citation>
    <scope>NUCLEOTIDE SEQUENCE</scope>
    <source>
        <strain evidence="2">MAFF235873</strain>
    </source>
</reference>
<evidence type="ECO:0000313" key="2">
    <source>
        <dbReference type="EMBL" id="KAK2025485.1"/>
    </source>
</evidence>
<proteinExistence type="predicted"/>
<feature type="compositionally biased region" description="Basic and acidic residues" evidence="1">
    <location>
        <begin position="1"/>
        <end position="15"/>
    </location>
</feature>
<name>A0AAD9M116_9PEZI</name>
<feature type="region of interest" description="Disordered" evidence="1">
    <location>
        <begin position="270"/>
        <end position="324"/>
    </location>
</feature>
<feature type="region of interest" description="Disordered" evidence="1">
    <location>
        <begin position="128"/>
        <end position="158"/>
    </location>
</feature>
<feature type="compositionally biased region" description="Low complexity" evidence="1">
    <location>
        <begin position="282"/>
        <end position="296"/>
    </location>
</feature>
<dbReference type="CDD" id="cd14688">
    <property type="entry name" value="bZIP_YAP"/>
    <property type="match status" value="1"/>
</dbReference>
<sequence>MEAEKERSRIRDNQRRSRARKKEYVLEIEQKLRECQSQGVEASAEVQQAARRVANENHKLRQLLHTLGLADRQIEQYIKTGKLDPSIHNPPHDAHESRSAPAGREATALEGLLVPRWPACLQTPMPFVRESRSGSTDRTLTYGPASNSSTEDYGPSAEDVQQSYGLVSASPTNLNPAPIYPHPAHPQTHEYGGLQLSRENVQYAESNHRQTGHGLSLNPPGYDPNQTFDYRPIFPAGNPLMGHPLPTCCGPPTAPYVVYHPSHQQPLSYVPSRLGSSASNTSAPASLADASSSIDHSSIEGRASQQRGNSDNNPWMPKTHFSGA</sequence>
<dbReference type="Proteomes" id="UP001232148">
    <property type="component" value="Unassembled WGS sequence"/>
</dbReference>
<accession>A0AAD9M116</accession>
<evidence type="ECO:0000313" key="3">
    <source>
        <dbReference type="Proteomes" id="UP001232148"/>
    </source>
</evidence>
<dbReference type="AlphaFoldDB" id="A0AAD9M116"/>
<feature type="region of interest" description="Disordered" evidence="1">
    <location>
        <begin position="82"/>
        <end position="102"/>
    </location>
</feature>
<gene>
    <name evidence="2" type="ORF">LX32DRAFT_54090</name>
</gene>
<protein>
    <recommendedName>
        <fullName evidence="4">BZIP domain-containing protein</fullName>
    </recommendedName>
</protein>
<feature type="compositionally biased region" description="Polar residues" evidence="1">
    <location>
        <begin position="303"/>
        <end position="313"/>
    </location>
</feature>
<feature type="region of interest" description="Disordered" evidence="1">
    <location>
        <begin position="1"/>
        <end position="22"/>
    </location>
</feature>
<evidence type="ECO:0000256" key="1">
    <source>
        <dbReference type="SAM" id="MobiDB-lite"/>
    </source>
</evidence>
<keyword evidence="3" id="KW-1185">Reference proteome</keyword>
<feature type="compositionally biased region" description="Polar residues" evidence="1">
    <location>
        <begin position="133"/>
        <end position="151"/>
    </location>
</feature>
<organism evidence="2 3">
    <name type="scientific">Colletotrichum zoysiae</name>
    <dbReference type="NCBI Taxonomy" id="1216348"/>
    <lineage>
        <taxon>Eukaryota</taxon>
        <taxon>Fungi</taxon>
        <taxon>Dikarya</taxon>
        <taxon>Ascomycota</taxon>
        <taxon>Pezizomycotina</taxon>
        <taxon>Sordariomycetes</taxon>
        <taxon>Hypocreomycetidae</taxon>
        <taxon>Glomerellales</taxon>
        <taxon>Glomerellaceae</taxon>
        <taxon>Colletotrichum</taxon>
        <taxon>Colletotrichum graminicola species complex</taxon>
    </lineage>
</organism>